<evidence type="ECO:0000256" key="2">
    <source>
        <dbReference type="ARBA" id="ARBA00022692"/>
    </source>
</evidence>
<evidence type="ECO:0000313" key="7">
    <source>
        <dbReference type="EnsemblMetazoa" id="G23280.1:cds"/>
    </source>
</evidence>
<dbReference type="InterPro" id="IPR011701">
    <property type="entry name" value="MFS"/>
</dbReference>
<dbReference type="PROSITE" id="PS50850">
    <property type="entry name" value="MFS"/>
    <property type="match status" value="1"/>
</dbReference>
<feature type="transmembrane region" description="Helical" evidence="5">
    <location>
        <begin position="268"/>
        <end position="286"/>
    </location>
</feature>
<dbReference type="InterPro" id="IPR036259">
    <property type="entry name" value="MFS_trans_sf"/>
</dbReference>
<evidence type="ECO:0000256" key="4">
    <source>
        <dbReference type="ARBA" id="ARBA00023136"/>
    </source>
</evidence>
<keyword evidence="3 5" id="KW-1133">Transmembrane helix</keyword>
<dbReference type="GO" id="GO:0022857">
    <property type="term" value="F:transmembrane transporter activity"/>
    <property type="evidence" value="ECO:0007669"/>
    <property type="project" value="InterPro"/>
</dbReference>
<feature type="transmembrane region" description="Helical" evidence="5">
    <location>
        <begin position="126"/>
        <end position="149"/>
    </location>
</feature>
<comment type="subcellular location">
    <subcellularLocation>
        <location evidence="1">Membrane</location>
        <topology evidence="1">Multi-pass membrane protein</topology>
    </subcellularLocation>
</comment>
<dbReference type="InterPro" id="IPR020846">
    <property type="entry name" value="MFS_dom"/>
</dbReference>
<protein>
    <recommendedName>
        <fullName evidence="6">Major facilitator superfamily (MFS) profile domain-containing protein</fullName>
    </recommendedName>
</protein>
<reference evidence="7" key="1">
    <citation type="submission" date="2022-08" db="UniProtKB">
        <authorList>
            <consortium name="EnsemblMetazoa"/>
        </authorList>
    </citation>
    <scope>IDENTIFICATION</scope>
    <source>
        <strain evidence="7">05x7-T-G4-1.051#20</strain>
    </source>
</reference>
<feature type="transmembrane region" description="Helical" evidence="5">
    <location>
        <begin position="56"/>
        <end position="75"/>
    </location>
</feature>
<evidence type="ECO:0000256" key="3">
    <source>
        <dbReference type="ARBA" id="ARBA00022989"/>
    </source>
</evidence>
<feature type="transmembrane region" description="Helical" evidence="5">
    <location>
        <begin position="231"/>
        <end position="248"/>
    </location>
</feature>
<feature type="transmembrane region" description="Helical" evidence="5">
    <location>
        <begin position="87"/>
        <end position="106"/>
    </location>
</feature>
<dbReference type="GO" id="GO:0016020">
    <property type="term" value="C:membrane"/>
    <property type="evidence" value="ECO:0007669"/>
    <property type="project" value="UniProtKB-SubCell"/>
</dbReference>
<feature type="transmembrane region" description="Helical" evidence="5">
    <location>
        <begin position="161"/>
        <end position="181"/>
    </location>
</feature>
<dbReference type="PANTHER" id="PTHR21576:SF158">
    <property type="entry name" value="RIBOSOMAL RNA-PROCESSING PROTEIN 12-LIKE CONSERVED DOMAIN-CONTAINING PROTEIN"/>
    <property type="match status" value="1"/>
</dbReference>
<dbReference type="EnsemblMetazoa" id="G23280.1">
    <property type="protein sequence ID" value="G23280.1:cds"/>
    <property type="gene ID" value="G23280"/>
</dbReference>
<sequence length="451" mass="50293">MIAAGSVYAFGAYINAVKAHFNYTQSQVEILGSMSNFGISLGFPAGMMCERFGPRWTSLAALLIASLGYSLLYSTTLTQPFYHKNVWLQYIYFFISGFGCIFMYMASLTTSMNNFHPKHRGKVVGILDASFSGGPALFSALYGTVFAVGHTKDEENQNLGGFYLMTAIAFGVVGALGILLLKHVTFDIDIEVSKIINADGGEEEEDQRTTVQAKPEQREITGVKLIRRFDFHYLLWAYIFCAGLQLTFQNNQGTYLKSYNLEKYTTLFTTLNPIAGIVSKFFAGFLSDAIMHKVPRAGVLLFFNVVQTICLGLCIFFSDNLVLFTIVDIVIGFANGALWCLTPTMISEFYGMKNFARNWGTMMLGNAFGGLAMQEIFGALYDLKTDSDNQCFGLHCFTWSFIMITVLSLCATVFHFGLLQKKLDETKYEGENDYVEMCCTPDGQNETSLKY</sequence>
<keyword evidence="4 5" id="KW-0472">Membrane</keyword>
<proteinExistence type="predicted"/>
<evidence type="ECO:0000259" key="6">
    <source>
        <dbReference type="PROSITE" id="PS50850"/>
    </source>
</evidence>
<organism evidence="7 8">
    <name type="scientific">Magallana gigas</name>
    <name type="common">Pacific oyster</name>
    <name type="synonym">Crassostrea gigas</name>
    <dbReference type="NCBI Taxonomy" id="29159"/>
    <lineage>
        <taxon>Eukaryota</taxon>
        <taxon>Metazoa</taxon>
        <taxon>Spiralia</taxon>
        <taxon>Lophotrochozoa</taxon>
        <taxon>Mollusca</taxon>
        <taxon>Bivalvia</taxon>
        <taxon>Autobranchia</taxon>
        <taxon>Pteriomorphia</taxon>
        <taxon>Ostreida</taxon>
        <taxon>Ostreoidea</taxon>
        <taxon>Ostreidae</taxon>
        <taxon>Magallana</taxon>
    </lineage>
</organism>
<dbReference type="Gene3D" id="1.20.1250.20">
    <property type="entry name" value="MFS general substrate transporter like domains"/>
    <property type="match status" value="2"/>
</dbReference>
<evidence type="ECO:0000313" key="8">
    <source>
        <dbReference type="Proteomes" id="UP000005408"/>
    </source>
</evidence>
<feature type="transmembrane region" description="Helical" evidence="5">
    <location>
        <begin position="298"/>
        <end position="318"/>
    </location>
</feature>
<feature type="transmembrane region" description="Helical" evidence="5">
    <location>
        <begin position="397"/>
        <end position="419"/>
    </location>
</feature>
<feature type="transmembrane region" description="Helical" evidence="5">
    <location>
        <begin position="358"/>
        <end position="377"/>
    </location>
</feature>
<feature type="domain" description="Major facilitator superfamily (MFS) profile" evidence="6">
    <location>
        <begin position="1"/>
        <end position="423"/>
    </location>
</feature>
<dbReference type="Pfam" id="PF07690">
    <property type="entry name" value="MFS_1"/>
    <property type="match status" value="1"/>
</dbReference>
<keyword evidence="2 5" id="KW-0812">Transmembrane</keyword>
<dbReference type="Proteomes" id="UP000005408">
    <property type="component" value="Unassembled WGS sequence"/>
</dbReference>
<dbReference type="AlphaFoldDB" id="A0A8W8KEL3"/>
<dbReference type="PANTHER" id="PTHR21576">
    <property type="entry name" value="UNCHARACTERIZED NODULIN-LIKE PROTEIN"/>
    <property type="match status" value="1"/>
</dbReference>
<evidence type="ECO:0000256" key="1">
    <source>
        <dbReference type="ARBA" id="ARBA00004141"/>
    </source>
</evidence>
<accession>A0A8W8KEL3</accession>
<dbReference type="SUPFAM" id="SSF103473">
    <property type="entry name" value="MFS general substrate transporter"/>
    <property type="match status" value="1"/>
</dbReference>
<name>A0A8W8KEL3_MAGGI</name>
<feature type="transmembrane region" description="Helical" evidence="5">
    <location>
        <begin position="324"/>
        <end position="346"/>
    </location>
</feature>
<keyword evidence="8" id="KW-1185">Reference proteome</keyword>
<evidence type="ECO:0000256" key="5">
    <source>
        <dbReference type="SAM" id="Phobius"/>
    </source>
</evidence>